<dbReference type="KEGG" id="sus:Acid_7308"/>
<dbReference type="HAMAP" id="MF_02033">
    <property type="entry name" value="FtsA"/>
    <property type="match status" value="1"/>
</dbReference>
<dbReference type="InterPro" id="IPR043129">
    <property type="entry name" value="ATPase_NBD"/>
</dbReference>
<sequence>MAVKPIYAAGLDLGSSQTRLVICLLEDGHLRFLGGGAAESQGWSKGRIADQQAVSECIIATLREVEARAGASIESAVVGMGGPTVRGANGRGVLELGYVQEIQQKDVNRVFDRASRVQLMEDRMVLQLFPQDFVVDDHPGHRDPRKMLASRLEVNVHLVTASIQEHNAIIGAVNSAHLSVEETVYEALASCYAAVLPENRREGIAVVDIGSHSTELVIYYGDAMHLASTVRICGDHFTRDLAQGLCLSFEDAETVKMEFGYAMSHDCPDNIMVELPTPEDRQPREVQRKIVNRILEARAEELFRFVRSEFARVGLDRSLIGGVFLTGSGAKLPGLCDAAEEVLQCQTRFGLTEGMKDWPAEFNDPAWCTAAGLAMYSAKLKEQAEMQKEHATWIGKMLK</sequence>
<dbReference type="Gene3D" id="3.30.420.40">
    <property type="match status" value="1"/>
</dbReference>
<dbReference type="GO" id="GO:0043093">
    <property type="term" value="P:FtsZ-dependent cytokinesis"/>
    <property type="evidence" value="ECO:0007669"/>
    <property type="project" value="UniProtKB-UniRule"/>
</dbReference>
<keyword evidence="4 5" id="KW-0131">Cell cycle</keyword>
<organism evidence="8">
    <name type="scientific">Solibacter usitatus (strain Ellin6076)</name>
    <dbReference type="NCBI Taxonomy" id="234267"/>
    <lineage>
        <taxon>Bacteria</taxon>
        <taxon>Pseudomonadati</taxon>
        <taxon>Acidobacteriota</taxon>
        <taxon>Terriglobia</taxon>
        <taxon>Bryobacterales</taxon>
        <taxon>Solibacteraceae</taxon>
        <taxon>Candidatus Solibacter</taxon>
    </lineage>
</organism>
<evidence type="ECO:0000256" key="5">
    <source>
        <dbReference type="HAMAP-Rule" id="MF_02033"/>
    </source>
</evidence>
<proteinExistence type="inferred from homology"/>
<dbReference type="InterPro" id="IPR020823">
    <property type="entry name" value="Cell_div_FtsA"/>
</dbReference>
<evidence type="ECO:0000256" key="6">
    <source>
        <dbReference type="PIRNR" id="PIRNR003101"/>
    </source>
</evidence>
<evidence type="ECO:0000256" key="2">
    <source>
        <dbReference type="ARBA" id="ARBA00022618"/>
    </source>
</evidence>
<dbReference type="PIRSF" id="PIRSF003101">
    <property type="entry name" value="FtsA"/>
    <property type="match status" value="1"/>
</dbReference>
<dbReference type="CDD" id="cd24048">
    <property type="entry name" value="ASKHA_NBD_FtsA"/>
    <property type="match status" value="1"/>
</dbReference>
<evidence type="ECO:0000256" key="4">
    <source>
        <dbReference type="ARBA" id="ARBA00023306"/>
    </source>
</evidence>
<comment type="function">
    <text evidence="5 6">Cell division protein that is involved in the assembly of the Z ring. May serve as a membrane anchor for the Z ring.</text>
</comment>
<dbReference type="Pfam" id="PF02491">
    <property type="entry name" value="SHS2_FTSA"/>
    <property type="match status" value="1"/>
</dbReference>
<dbReference type="EMBL" id="CP000473">
    <property type="protein sequence ID" value="ABJ88219.1"/>
    <property type="molecule type" value="Genomic_DNA"/>
</dbReference>
<protein>
    <recommendedName>
        <fullName evidence="5 6">Cell division protein FtsA</fullName>
    </recommendedName>
</protein>
<dbReference type="OrthoDB" id="9768127at2"/>
<comment type="subcellular location">
    <subcellularLocation>
        <location evidence="5">Cell membrane</location>
        <topology evidence="5">Peripheral membrane protein</topology>
        <orientation evidence="5">Cytoplasmic side</orientation>
    </subcellularLocation>
    <text evidence="5">Localizes to the Z ring in an FtsZ-dependent manner. Targeted to the membrane through a conserved C-terminal amphipathic helix.</text>
</comment>
<dbReference type="AlphaFoldDB" id="Q01Q51"/>
<comment type="subunit">
    <text evidence="5">Self-interacts. Interacts with FtsZ.</text>
</comment>
<dbReference type="InParanoid" id="Q01Q51"/>
<evidence type="ECO:0000313" key="8">
    <source>
        <dbReference type="EMBL" id="ABJ88219.1"/>
    </source>
</evidence>
<dbReference type="GO" id="GO:0032153">
    <property type="term" value="C:cell division site"/>
    <property type="evidence" value="ECO:0007669"/>
    <property type="project" value="UniProtKB-UniRule"/>
</dbReference>
<dbReference type="PANTHER" id="PTHR32432">
    <property type="entry name" value="CELL DIVISION PROTEIN FTSA-RELATED"/>
    <property type="match status" value="1"/>
</dbReference>
<dbReference type="HOGENOM" id="CLU_037850_3_2_0"/>
<dbReference type="InterPro" id="IPR050696">
    <property type="entry name" value="FtsA/MreB"/>
</dbReference>
<dbReference type="GO" id="GO:0009898">
    <property type="term" value="C:cytoplasmic side of plasma membrane"/>
    <property type="evidence" value="ECO:0007669"/>
    <property type="project" value="UniProtKB-UniRule"/>
</dbReference>
<dbReference type="PANTHER" id="PTHR32432:SF4">
    <property type="entry name" value="CELL DIVISION PROTEIN FTSA"/>
    <property type="match status" value="1"/>
</dbReference>
<dbReference type="Gene3D" id="3.30.1490.110">
    <property type="match status" value="1"/>
</dbReference>
<dbReference type="eggNOG" id="COG0849">
    <property type="taxonomic scope" value="Bacteria"/>
</dbReference>
<keyword evidence="2 5" id="KW-0132">Cell division</keyword>
<dbReference type="InterPro" id="IPR003494">
    <property type="entry name" value="SHS2_FtsA"/>
</dbReference>
<comment type="similarity">
    <text evidence="5 6">Belongs to the FtsA/MreB family.</text>
</comment>
<dbReference type="STRING" id="234267.Acid_7308"/>
<dbReference type="SUPFAM" id="SSF53067">
    <property type="entry name" value="Actin-like ATPase domain"/>
    <property type="match status" value="2"/>
</dbReference>
<keyword evidence="3 5" id="KW-0472">Membrane</keyword>
<name>Q01Q51_SOLUE</name>
<dbReference type="SMART" id="SM00842">
    <property type="entry name" value="FtsA"/>
    <property type="match status" value="1"/>
</dbReference>
<dbReference type="FunCoup" id="Q01Q51">
    <property type="interactions" value="234"/>
</dbReference>
<evidence type="ECO:0000256" key="3">
    <source>
        <dbReference type="ARBA" id="ARBA00023136"/>
    </source>
</evidence>
<feature type="domain" description="SHS2" evidence="7">
    <location>
        <begin position="8"/>
        <end position="194"/>
    </location>
</feature>
<keyword evidence="1 5" id="KW-1003">Cell membrane</keyword>
<gene>
    <name evidence="5" type="primary">ftsA</name>
    <name evidence="8" type="ordered locus">Acid_7308</name>
</gene>
<evidence type="ECO:0000256" key="1">
    <source>
        <dbReference type="ARBA" id="ARBA00022475"/>
    </source>
</evidence>
<dbReference type="Pfam" id="PF14450">
    <property type="entry name" value="FtsA"/>
    <property type="match status" value="1"/>
</dbReference>
<evidence type="ECO:0000259" key="7">
    <source>
        <dbReference type="SMART" id="SM00842"/>
    </source>
</evidence>
<reference evidence="8" key="1">
    <citation type="submission" date="2006-10" db="EMBL/GenBank/DDBJ databases">
        <title>Complete sequence of Solibacter usitatus Ellin6076.</title>
        <authorList>
            <consortium name="US DOE Joint Genome Institute"/>
            <person name="Copeland A."/>
            <person name="Lucas S."/>
            <person name="Lapidus A."/>
            <person name="Barry K."/>
            <person name="Detter J.C."/>
            <person name="Glavina del Rio T."/>
            <person name="Hammon N."/>
            <person name="Israni S."/>
            <person name="Dalin E."/>
            <person name="Tice H."/>
            <person name="Pitluck S."/>
            <person name="Thompson L.S."/>
            <person name="Brettin T."/>
            <person name="Bruce D."/>
            <person name="Han C."/>
            <person name="Tapia R."/>
            <person name="Gilna P."/>
            <person name="Schmutz J."/>
            <person name="Larimer F."/>
            <person name="Land M."/>
            <person name="Hauser L."/>
            <person name="Kyrpides N."/>
            <person name="Mikhailova N."/>
            <person name="Janssen P.H."/>
            <person name="Kuske C.R."/>
            <person name="Richardson P."/>
        </authorList>
    </citation>
    <scope>NUCLEOTIDE SEQUENCE</scope>
    <source>
        <strain evidence="8">Ellin6076</strain>
    </source>
</reference>
<dbReference type="NCBIfam" id="TIGR01174">
    <property type="entry name" value="ftsA"/>
    <property type="match status" value="1"/>
</dbReference>
<accession>Q01Q51</accession>